<dbReference type="KEGG" id="haj:DU500_01115"/>
<evidence type="ECO:0000313" key="3">
    <source>
        <dbReference type="Proteomes" id="UP000253273"/>
    </source>
</evidence>
<gene>
    <name evidence="2" type="ORF">DU500_01115</name>
</gene>
<keyword evidence="3" id="KW-1185">Reference proteome</keyword>
<dbReference type="PANTHER" id="PTHR43319">
    <property type="entry name" value="BETA-LACTAMASE-RELATED"/>
    <property type="match status" value="1"/>
</dbReference>
<keyword evidence="2" id="KW-0378">Hydrolase</keyword>
<dbReference type="AlphaFoldDB" id="A0A345DYW4"/>
<evidence type="ECO:0000259" key="1">
    <source>
        <dbReference type="Pfam" id="PF00144"/>
    </source>
</evidence>
<dbReference type="InterPro" id="IPR012338">
    <property type="entry name" value="Beta-lactam/transpept-like"/>
</dbReference>
<evidence type="ECO:0000313" key="2">
    <source>
        <dbReference type="EMBL" id="AXG05136.1"/>
    </source>
</evidence>
<dbReference type="GO" id="GO:0016787">
    <property type="term" value="F:hydrolase activity"/>
    <property type="evidence" value="ECO:0007669"/>
    <property type="project" value="UniProtKB-KW"/>
</dbReference>
<reference evidence="2 3" key="1">
    <citation type="submission" date="2018-07" db="EMBL/GenBank/DDBJ databases">
        <title>Genome sequences of Haloplanus sp. CBA1113.</title>
        <authorList>
            <person name="Kim Y.B."/>
            <person name="Roh S.W."/>
        </authorList>
    </citation>
    <scope>NUCLEOTIDE SEQUENCE [LARGE SCALE GENOMIC DNA]</scope>
    <source>
        <strain evidence="2 3">CBA1113</strain>
    </source>
</reference>
<dbReference type="GeneID" id="37281942"/>
<protein>
    <submittedName>
        <fullName evidence="2">Class A beta-lactamase-related serine hydrolase</fullName>
    </submittedName>
</protein>
<organism evidence="2 3">
    <name type="scientific">Haloplanus rubicundus</name>
    <dbReference type="NCBI Taxonomy" id="1547898"/>
    <lineage>
        <taxon>Archaea</taxon>
        <taxon>Methanobacteriati</taxon>
        <taxon>Methanobacteriota</taxon>
        <taxon>Stenosarchaea group</taxon>
        <taxon>Halobacteria</taxon>
        <taxon>Halobacteriales</taxon>
        <taxon>Haloferacaceae</taxon>
        <taxon>Haloplanus</taxon>
    </lineage>
</organism>
<proteinExistence type="predicted"/>
<dbReference type="Pfam" id="PF00144">
    <property type="entry name" value="Beta-lactamase"/>
    <property type="match status" value="1"/>
</dbReference>
<accession>A0A345DYW4</accession>
<dbReference type="InterPro" id="IPR052907">
    <property type="entry name" value="Beta-lactamase/esterase"/>
</dbReference>
<dbReference type="EMBL" id="CP031150">
    <property type="protein sequence ID" value="AXG05136.1"/>
    <property type="molecule type" value="Genomic_DNA"/>
</dbReference>
<sequence>MSPFDADPVARVRRVFERHAAVGLHHGAQLAVYDGGELVLDLATGTVGPDGPETTPDRRHVLFSCTKPYAGVCLHRLVERGALDYDDPVRDHWPAFAAAGTEKAEATVRHVLSHQAGLPYGPFDEASDRWDDWDAAVAAMEDLEPRFRPGSTAAYHALNYGFLVGELVRRVSGQPIDEYAREHVFEPLGMTDTSIGLPDDDPDDAATLAGFAAGERCRNAGVGLDGREDEAAALFNRESIRRAVVPAATGVGTARDMARFYACLVNGGALDGERLLDPDTVETATSVQVEVERDATMKVPRRYALGFERAGTAWDKYGTLAPRTTFGHGGLGSIVGWGDPESGLAMAYVTNGIREETEHAGRACEMADAVRRAFGG</sequence>
<dbReference type="Gene3D" id="3.40.710.10">
    <property type="entry name" value="DD-peptidase/beta-lactamase superfamily"/>
    <property type="match status" value="1"/>
</dbReference>
<dbReference type="SUPFAM" id="SSF56601">
    <property type="entry name" value="beta-lactamase/transpeptidase-like"/>
    <property type="match status" value="1"/>
</dbReference>
<name>A0A345DYW4_9EURY</name>
<dbReference type="RefSeq" id="WP_114584291.1">
    <property type="nucleotide sequence ID" value="NZ_CP031150.1"/>
</dbReference>
<dbReference type="PANTHER" id="PTHR43319:SF3">
    <property type="entry name" value="BETA-LACTAMASE-RELATED DOMAIN-CONTAINING PROTEIN"/>
    <property type="match status" value="1"/>
</dbReference>
<dbReference type="OrthoDB" id="111095at2157"/>
<dbReference type="Proteomes" id="UP000253273">
    <property type="component" value="Chromosome"/>
</dbReference>
<dbReference type="InterPro" id="IPR001466">
    <property type="entry name" value="Beta-lactam-related"/>
</dbReference>
<feature type="domain" description="Beta-lactamase-related" evidence="1">
    <location>
        <begin position="14"/>
        <end position="368"/>
    </location>
</feature>